<dbReference type="PANTHER" id="PTHR30349">
    <property type="entry name" value="PHAGE INTEGRASE-RELATED"/>
    <property type="match status" value="1"/>
</dbReference>
<evidence type="ECO:0000256" key="4">
    <source>
        <dbReference type="ARBA" id="ARBA00023172"/>
    </source>
</evidence>
<organism evidence="7 8">
    <name type="scientific">Orrella daihaiensis</name>
    <dbReference type="NCBI Taxonomy" id="2782176"/>
    <lineage>
        <taxon>Bacteria</taxon>
        <taxon>Pseudomonadati</taxon>
        <taxon>Pseudomonadota</taxon>
        <taxon>Betaproteobacteria</taxon>
        <taxon>Burkholderiales</taxon>
        <taxon>Alcaligenaceae</taxon>
        <taxon>Orrella</taxon>
    </lineage>
</organism>
<evidence type="ECO:0000259" key="6">
    <source>
        <dbReference type="PROSITE" id="PS51898"/>
    </source>
</evidence>
<name>A0ABY4AM50_9BURK</name>
<dbReference type="EMBL" id="CP063982">
    <property type="protein sequence ID" value="UOD50696.1"/>
    <property type="molecule type" value="Genomic_DNA"/>
</dbReference>
<dbReference type="SUPFAM" id="SSF56349">
    <property type="entry name" value="DNA breaking-rejoining enzymes"/>
    <property type="match status" value="1"/>
</dbReference>
<evidence type="ECO:0000256" key="3">
    <source>
        <dbReference type="ARBA" id="ARBA00023125"/>
    </source>
</evidence>
<dbReference type="Pfam" id="PF00589">
    <property type="entry name" value="Phage_integrase"/>
    <property type="match status" value="1"/>
</dbReference>
<feature type="domain" description="Tyr recombinase" evidence="6">
    <location>
        <begin position="244"/>
        <end position="449"/>
    </location>
</feature>
<evidence type="ECO:0000256" key="2">
    <source>
        <dbReference type="ARBA" id="ARBA00022908"/>
    </source>
</evidence>
<evidence type="ECO:0000313" key="7">
    <source>
        <dbReference type="EMBL" id="UOD50696.1"/>
    </source>
</evidence>
<feature type="region of interest" description="Disordered" evidence="5">
    <location>
        <begin position="478"/>
        <end position="508"/>
    </location>
</feature>
<dbReference type="InterPro" id="IPR013762">
    <property type="entry name" value="Integrase-like_cat_sf"/>
</dbReference>
<comment type="similarity">
    <text evidence="1">Belongs to the 'phage' integrase family.</text>
</comment>
<evidence type="ECO:0000256" key="5">
    <source>
        <dbReference type="SAM" id="MobiDB-lite"/>
    </source>
</evidence>
<dbReference type="PANTHER" id="PTHR30349:SF41">
    <property type="entry name" value="INTEGRASE_RECOMBINASE PROTEIN MJ0367-RELATED"/>
    <property type="match status" value="1"/>
</dbReference>
<dbReference type="Gene3D" id="1.10.443.10">
    <property type="entry name" value="Intergrase catalytic core"/>
    <property type="match status" value="1"/>
</dbReference>
<accession>A0ABY4AM50</accession>
<reference evidence="7 8" key="1">
    <citation type="submission" date="2020-11" db="EMBL/GenBank/DDBJ databases">
        <title>Algicoccus daihaiensis sp.nov., isolated from Daihai Lake in Inner Mongolia.</title>
        <authorList>
            <person name="Kai J."/>
        </authorList>
    </citation>
    <scope>NUCLEOTIDE SEQUENCE [LARGE SCALE GENOMIC DNA]</scope>
    <source>
        <strain evidence="8">f23</strain>
    </source>
</reference>
<dbReference type="PROSITE" id="PS51898">
    <property type="entry name" value="TYR_RECOMBINASE"/>
    <property type="match status" value="1"/>
</dbReference>
<dbReference type="InterPro" id="IPR050090">
    <property type="entry name" value="Tyrosine_recombinase_XerCD"/>
</dbReference>
<dbReference type="RefSeq" id="WP_243479105.1">
    <property type="nucleotide sequence ID" value="NZ_CP063982.1"/>
</dbReference>
<keyword evidence="4" id="KW-0233">DNA recombination</keyword>
<evidence type="ECO:0000313" key="8">
    <source>
        <dbReference type="Proteomes" id="UP000831607"/>
    </source>
</evidence>
<keyword evidence="8" id="KW-1185">Reference proteome</keyword>
<dbReference type="InterPro" id="IPR011010">
    <property type="entry name" value="DNA_brk_join_enz"/>
</dbReference>
<dbReference type="Proteomes" id="UP000831607">
    <property type="component" value="Chromosome"/>
</dbReference>
<feature type="compositionally biased region" description="Basic residues" evidence="5">
    <location>
        <begin position="490"/>
        <end position="499"/>
    </location>
</feature>
<keyword evidence="3" id="KW-0238">DNA-binding</keyword>
<evidence type="ECO:0000256" key="1">
    <source>
        <dbReference type="ARBA" id="ARBA00008857"/>
    </source>
</evidence>
<dbReference type="InterPro" id="IPR002104">
    <property type="entry name" value="Integrase_catalytic"/>
</dbReference>
<proteinExistence type="inferred from homology"/>
<protein>
    <submittedName>
        <fullName evidence="7">Site-specific integrase</fullName>
    </submittedName>
</protein>
<sequence>MWDMRAQQYFKSEESFHAAMKLFQEYLKAASTYSDFESLSQHFFDNLDDTTGNETDLLQRAVNYHASIKVQQGDNPYEKQIDELKRLIETHIANPAVPVATASGLHAVEVDSAFDEFIKQKVAGWRTDSTAEISYRTSYYPIFKAVVGKTLTTEITKKHINEFIAVVLSLPANKTKIATYKDKSVLDFPEMKIPDAHKLSATSQEKYLSRIGMFLKWLKTNDYTNIDLALPLGNVKLGKKQANDRRNIYTKSDLRKLFNSDVYRQGRHKKASHFWVPLIGIFTGARLNEICQMTTDDIHQDPVTKRWVFDVNANDEQHSKKSLKQPYHARIVPIHKRLIELGILDYHRSLKTTKQKRLFPDLPYVSNNNRYGDKLQRWFNRTYRNECGITTPNTSFHSLRHTVITHLVNDKGVDPNKIAIGLGQTPVGGVTQTVYTKRQSHESYFKYFDQIDFSDAFDTKEIRGWKFHVFNNLAPKKTTPISKPIEPQNTKKKVTRKTASKTSKSVLK</sequence>
<keyword evidence="2" id="KW-0229">DNA integration</keyword>
<dbReference type="CDD" id="cd01184">
    <property type="entry name" value="INT_C_like_1"/>
    <property type="match status" value="1"/>
</dbReference>
<gene>
    <name evidence="7" type="ORF">DHf2319_01815</name>
</gene>